<gene>
    <name evidence="1" type="ORF">M422DRAFT_268947</name>
</gene>
<name>A0A0C9UW91_SPHS4</name>
<accession>A0A0C9UW91</accession>
<reference evidence="1 2" key="1">
    <citation type="submission" date="2014-06" db="EMBL/GenBank/DDBJ databases">
        <title>Evolutionary Origins and Diversification of the Mycorrhizal Mutualists.</title>
        <authorList>
            <consortium name="DOE Joint Genome Institute"/>
            <consortium name="Mycorrhizal Genomics Consortium"/>
            <person name="Kohler A."/>
            <person name="Kuo A."/>
            <person name="Nagy L.G."/>
            <person name="Floudas D."/>
            <person name="Copeland A."/>
            <person name="Barry K.W."/>
            <person name="Cichocki N."/>
            <person name="Veneault-Fourrey C."/>
            <person name="LaButti K."/>
            <person name="Lindquist E.A."/>
            <person name="Lipzen A."/>
            <person name="Lundell T."/>
            <person name="Morin E."/>
            <person name="Murat C."/>
            <person name="Riley R."/>
            <person name="Ohm R."/>
            <person name="Sun H."/>
            <person name="Tunlid A."/>
            <person name="Henrissat B."/>
            <person name="Grigoriev I.V."/>
            <person name="Hibbett D.S."/>
            <person name="Martin F."/>
        </authorList>
    </citation>
    <scope>NUCLEOTIDE SEQUENCE [LARGE SCALE GENOMIC DNA]</scope>
    <source>
        <strain evidence="1 2">SS14</strain>
    </source>
</reference>
<protein>
    <submittedName>
        <fullName evidence="1">Uncharacterized protein</fullName>
    </submittedName>
</protein>
<organism evidence="1 2">
    <name type="scientific">Sphaerobolus stellatus (strain SS14)</name>
    <dbReference type="NCBI Taxonomy" id="990650"/>
    <lineage>
        <taxon>Eukaryota</taxon>
        <taxon>Fungi</taxon>
        <taxon>Dikarya</taxon>
        <taxon>Basidiomycota</taxon>
        <taxon>Agaricomycotina</taxon>
        <taxon>Agaricomycetes</taxon>
        <taxon>Phallomycetidae</taxon>
        <taxon>Geastrales</taxon>
        <taxon>Sphaerobolaceae</taxon>
        <taxon>Sphaerobolus</taxon>
    </lineage>
</organism>
<dbReference type="AlphaFoldDB" id="A0A0C9UW91"/>
<evidence type="ECO:0000313" key="2">
    <source>
        <dbReference type="Proteomes" id="UP000054279"/>
    </source>
</evidence>
<dbReference type="OrthoDB" id="2746456at2759"/>
<dbReference type="HOGENOM" id="CLU_894780_0_0_1"/>
<sequence length="311" mass="35416">MQLHPHFGFDDGDLILQCDDVQFRVHYSQIFPRSKIMQFYYRAFMGVIHPDGLLFAGNLKGGSEAWACLASTAPSFDELCGILRVASLYQFDNVREWALARLRIKFFPHPAEFYKRRSNGRVETTVDDALRLFVSRCIPPTPSNIELSVPAAYIIARKNPYSVEIQEIKECLEPLKWEMLMDARAFMQREFLSASNAMLALPFSVDGATDLGHDSPVCSRLLSTWIEDMQLMESDVLRVLYRLQTETPMGPVCQHCIAEAQFLAKQGSSTLSAYLPVCFGFNHTVTNGWEIPETVKHRGSREFLLLPLTRH</sequence>
<evidence type="ECO:0000313" key="1">
    <source>
        <dbReference type="EMBL" id="KIJ29601.1"/>
    </source>
</evidence>
<dbReference type="Proteomes" id="UP000054279">
    <property type="component" value="Unassembled WGS sequence"/>
</dbReference>
<proteinExistence type="predicted"/>
<keyword evidence="2" id="KW-1185">Reference proteome</keyword>
<dbReference type="EMBL" id="KN837279">
    <property type="protein sequence ID" value="KIJ29601.1"/>
    <property type="molecule type" value="Genomic_DNA"/>
</dbReference>